<sequence length="300" mass="33238">MYKAYFGLREVPFSITPDTSYFFSFSSYQAALNTLLIAARNGEGFIKITGEVGTGKTLLCRKFMAMLGPGFVSAYIPNPQLDPRGLMLALADELGIVPDRSLDQHQLLKALNHQLLHFARDGKRVLLCIDEAQALPVETLEALRLLSNLETEKSKLLQIVLFGQPELDRKLARNEIRQLTQRISFHYRLLPLSSDEIAVYIAHRLNVAGYQGPPLFSRAALALLSIFSGGVPRILNILAHKALMLGFGEGKQQITARDIMSAAQDTLAVTQMKTYAVMRAVLGGSVLLAMVTLLGWMTYR</sequence>
<keyword evidence="1" id="KW-1133">Transmembrane helix</keyword>
<dbReference type="Pfam" id="PF13401">
    <property type="entry name" value="AAA_22"/>
    <property type="match status" value="1"/>
</dbReference>
<organism evidence="3 4">
    <name type="scientific">Undibacterium piscinae</name>
    <dbReference type="NCBI Taxonomy" id="2495591"/>
    <lineage>
        <taxon>Bacteria</taxon>
        <taxon>Pseudomonadati</taxon>
        <taxon>Pseudomonadota</taxon>
        <taxon>Betaproteobacteria</taxon>
        <taxon>Burkholderiales</taxon>
        <taxon>Oxalobacteraceae</taxon>
        <taxon>Undibacterium</taxon>
    </lineage>
</organism>
<proteinExistence type="predicted"/>
<dbReference type="PANTHER" id="PTHR35894">
    <property type="entry name" value="GENERAL SECRETION PATHWAY PROTEIN A-RELATED"/>
    <property type="match status" value="1"/>
</dbReference>
<dbReference type="PANTHER" id="PTHR35894:SF7">
    <property type="entry name" value="GENERAL SECRETION PATHWAY PROTEIN A-RELATED"/>
    <property type="match status" value="1"/>
</dbReference>
<reference evidence="3 4" key="1">
    <citation type="journal article" date="2019" name="Int. J. Syst. Evol. Microbiol.">
        <title>Undibacterium piscinae sp. nov., isolated from Korean shiner intestine.</title>
        <authorList>
            <person name="Lee S.Y."/>
            <person name="Kang W."/>
            <person name="Kim P.S."/>
            <person name="Kim H.S."/>
            <person name="Sung H."/>
            <person name="Shin N.R."/>
            <person name="Whon T.W."/>
            <person name="Yun J.H."/>
            <person name="Lee J.Y."/>
            <person name="Lee J.Y."/>
            <person name="Jung M.J."/>
            <person name="Jeong Y.S."/>
            <person name="Tak E.J."/>
            <person name="Han J.E."/>
            <person name="Hyun D.W."/>
            <person name="Kang M.S."/>
            <person name="Lee K.E."/>
            <person name="Lee B.H."/>
            <person name="Bae J.W."/>
        </authorList>
    </citation>
    <scope>NUCLEOTIDE SEQUENCE [LARGE SCALE GENOMIC DNA]</scope>
    <source>
        <strain evidence="3 4">S11R28</strain>
    </source>
</reference>
<gene>
    <name evidence="3" type="ORF">EJG51_008975</name>
</gene>
<dbReference type="KEGG" id="upi:EJG51_008975"/>
<keyword evidence="1" id="KW-0812">Transmembrane</keyword>
<feature type="domain" description="ORC1/DEAH AAA+ ATPase" evidence="2">
    <location>
        <begin position="41"/>
        <end position="171"/>
    </location>
</feature>
<dbReference type="OrthoDB" id="9783370at2"/>
<keyword evidence="1" id="KW-0472">Membrane</keyword>
<protein>
    <submittedName>
        <fullName evidence="3">AAA family ATPase</fullName>
    </submittedName>
</protein>
<dbReference type="AlphaFoldDB" id="A0A6M4A5G4"/>
<dbReference type="GO" id="GO:0016887">
    <property type="term" value="F:ATP hydrolysis activity"/>
    <property type="evidence" value="ECO:0007669"/>
    <property type="project" value="InterPro"/>
</dbReference>
<dbReference type="Gene3D" id="3.40.50.300">
    <property type="entry name" value="P-loop containing nucleotide triphosphate hydrolases"/>
    <property type="match status" value="1"/>
</dbReference>
<evidence type="ECO:0000256" key="1">
    <source>
        <dbReference type="SAM" id="Phobius"/>
    </source>
</evidence>
<dbReference type="InterPro" id="IPR027417">
    <property type="entry name" value="P-loop_NTPase"/>
</dbReference>
<accession>A0A6M4A5G4</accession>
<dbReference type="Proteomes" id="UP000274350">
    <property type="component" value="Chromosome"/>
</dbReference>
<dbReference type="InterPro" id="IPR052026">
    <property type="entry name" value="ExeA_AAA_ATPase_DNA-bind"/>
</dbReference>
<dbReference type="SUPFAM" id="SSF52540">
    <property type="entry name" value="P-loop containing nucleoside triphosphate hydrolases"/>
    <property type="match status" value="1"/>
</dbReference>
<dbReference type="EMBL" id="CP051152">
    <property type="protein sequence ID" value="QJQ05960.1"/>
    <property type="molecule type" value="Genomic_DNA"/>
</dbReference>
<evidence type="ECO:0000259" key="2">
    <source>
        <dbReference type="Pfam" id="PF13401"/>
    </source>
</evidence>
<evidence type="ECO:0000313" key="4">
    <source>
        <dbReference type="Proteomes" id="UP000274350"/>
    </source>
</evidence>
<dbReference type="InterPro" id="IPR049945">
    <property type="entry name" value="AAA_22"/>
</dbReference>
<keyword evidence="4" id="KW-1185">Reference proteome</keyword>
<evidence type="ECO:0000313" key="3">
    <source>
        <dbReference type="EMBL" id="QJQ05960.1"/>
    </source>
</evidence>
<name>A0A6M4A5G4_9BURK</name>
<feature type="transmembrane region" description="Helical" evidence="1">
    <location>
        <begin position="280"/>
        <end position="299"/>
    </location>
</feature>